<comment type="caution">
    <text evidence="1">The sequence shown here is derived from an EMBL/GenBank/DDBJ whole genome shotgun (WGS) entry which is preliminary data.</text>
</comment>
<accession>A0AAN7YLJ9</accession>
<dbReference type="Gene3D" id="1.20.1290.10">
    <property type="entry name" value="AhpD-like"/>
    <property type="match status" value="1"/>
</dbReference>
<evidence type="ECO:0008006" key="3">
    <source>
        <dbReference type="Google" id="ProtNLM"/>
    </source>
</evidence>
<gene>
    <name evidence="1" type="ORF">LTR62_001752</name>
</gene>
<dbReference type="PANTHER" id="PTHR34846:SF11">
    <property type="entry name" value="4-CARBOXYMUCONOLACTONE DECARBOXYLASE FAMILY PROTEIN (AFU_ORTHOLOGUE AFUA_6G11590)"/>
    <property type="match status" value="1"/>
</dbReference>
<evidence type="ECO:0000313" key="1">
    <source>
        <dbReference type="EMBL" id="KAK5115055.1"/>
    </source>
</evidence>
<dbReference type="PANTHER" id="PTHR34846">
    <property type="entry name" value="4-CARBOXYMUCONOLACTONE DECARBOXYLASE FAMILY PROTEIN (AFU_ORTHOLOGUE AFUA_6G11590)"/>
    <property type="match status" value="1"/>
</dbReference>
<dbReference type="Proteomes" id="UP001310890">
    <property type="component" value="Unassembled WGS sequence"/>
</dbReference>
<evidence type="ECO:0000313" key="2">
    <source>
        <dbReference type="Proteomes" id="UP001310890"/>
    </source>
</evidence>
<organism evidence="1 2">
    <name type="scientific">Meristemomyces frigidus</name>
    <dbReference type="NCBI Taxonomy" id="1508187"/>
    <lineage>
        <taxon>Eukaryota</taxon>
        <taxon>Fungi</taxon>
        <taxon>Dikarya</taxon>
        <taxon>Ascomycota</taxon>
        <taxon>Pezizomycotina</taxon>
        <taxon>Dothideomycetes</taxon>
        <taxon>Dothideomycetidae</taxon>
        <taxon>Mycosphaerellales</taxon>
        <taxon>Teratosphaeriaceae</taxon>
        <taxon>Meristemomyces</taxon>
    </lineage>
</organism>
<name>A0AAN7YLJ9_9PEZI</name>
<dbReference type="SUPFAM" id="SSF69118">
    <property type="entry name" value="AhpD-like"/>
    <property type="match status" value="1"/>
</dbReference>
<proteinExistence type="predicted"/>
<dbReference type="InterPro" id="IPR029032">
    <property type="entry name" value="AhpD-like"/>
</dbReference>
<protein>
    <recommendedName>
        <fullName evidence="3">Carboxymuconolactone decarboxylase-like domain-containing protein</fullName>
    </recommendedName>
</protein>
<sequence>MSRIPPLPRSALAGTEQQAHDEIADFTSQAFGDQFSYKNEDGAFTGPFPFLTPHNTVHEYKLLISKIASLPGLSPAARETAILATGSVYKAGYELYAHSRVAEQSTELKKEQIEAICAGRKPDGLSEECEVALDVAKYLAGTPGPLPKELWGKSVKLLGKDGTIKLVHYVGIYAYTCMMLNAMDAPVPEAEK</sequence>
<reference evidence="1" key="1">
    <citation type="submission" date="2023-08" db="EMBL/GenBank/DDBJ databases">
        <title>Black Yeasts Isolated from many extreme environments.</title>
        <authorList>
            <person name="Coleine C."/>
            <person name="Stajich J.E."/>
            <person name="Selbmann L."/>
        </authorList>
    </citation>
    <scope>NUCLEOTIDE SEQUENCE</scope>
    <source>
        <strain evidence="1">CCFEE 5401</strain>
    </source>
</reference>
<dbReference type="AlphaFoldDB" id="A0AAN7YLJ9"/>
<dbReference type="EMBL" id="JAVRRL010000014">
    <property type="protein sequence ID" value="KAK5115055.1"/>
    <property type="molecule type" value="Genomic_DNA"/>
</dbReference>